<dbReference type="SUPFAM" id="SSF50331">
    <property type="entry name" value="MOP-like"/>
    <property type="match status" value="1"/>
</dbReference>
<dbReference type="EMBL" id="RAQO01000008">
    <property type="protein sequence ID" value="RKF15608.1"/>
    <property type="molecule type" value="Genomic_DNA"/>
</dbReference>
<name>A0A420E8G1_9ALTE</name>
<feature type="domain" description="ABC transporter" evidence="4">
    <location>
        <begin position="8"/>
        <end position="238"/>
    </location>
</feature>
<dbReference type="SMART" id="SM00382">
    <property type="entry name" value="AAA"/>
    <property type="match status" value="1"/>
</dbReference>
<keyword evidence="3 5" id="KW-0067">ATP-binding</keyword>
<dbReference type="PANTHER" id="PTHR42781">
    <property type="entry name" value="SPERMIDINE/PUTRESCINE IMPORT ATP-BINDING PROTEIN POTA"/>
    <property type="match status" value="1"/>
</dbReference>
<dbReference type="InterPro" id="IPR017871">
    <property type="entry name" value="ABC_transporter-like_CS"/>
</dbReference>
<dbReference type="PANTHER" id="PTHR42781:SF4">
    <property type="entry name" value="SPERMIDINE_PUTRESCINE IMPORT ATP-BINDING PROTEIN POTA"/>
    <property type="match status" value="1"/>
</dbReference>
<proteinExistence type="predicted"/>
<dbReference type="GO" id="GO:0015697">
    <property type="term" value="P:quaternary ammonium group transport"/>
    <property type="evidence" value="ECO:0007669"/>
    <property type="project" value="UniProtKB-ARBA"/>
</dbReference>
<protein>
    <submittedName>
        <fullName evidence="5">ABC transporter ATP-binding protein</fullName>
    </submittedName>
</protein>
<evidence type="ECO:0000256" key="1">
    <source>
        <dbReference type="ARBA" id="ARBA00022448"/>
    </source>
</evidence>
<dbReference type="SUPFAM" id="SSF52540">
    <property type="entry name" value="P-loop containing nucleoside triphosphate hydrolases"/>
    <property type="match status" value="1"/>
</dbReference>
<keyword evidence="6" id="KW-1185">Reference proteome</keyword>
<evidence type="ECO:0000313" key="5">
    <source>
        <dbReference type="EMBL" id="RKF15608.1"/>
    </source>
</evidence>
<dbReference type="InterPro" id="IPR013611">
    <property type="entry name" value="Transp-assoc_OB_typ2"/>
</dbReference>
<organism evidence="5 6">
    <name type="scientific">Alginatibacterium sediminis</name>
    <dbReference type="NCBI Taxonomy" id="2164068"/>
    <lineage>
        <taxon>Bacteria</taxon>
        <taxon>Pseudomonadati</taxon>
        <taxon>Pseudomonadota</taxon>
        <taxon>Gammaproteobacteria</taxon>
        <taxon>Alteromonadales</taxon>
        <taxon>Alteromonadaceae</taxon>
        <taxon>Alginatibacterium</taxon>
    </lineage>
</organism>
<sequence length="361" mass="39624">MSDVVNDLSCNLLHKQFDDFVAVDKLSFEVESGSFFSILGPSGCGKTTLLRMLAGFEQASSGDIFIKNARVNDVAPNHRPLNMVFQHLALFPNMSVAENIAYGLKRRKVGRSEREQKIKRVLQRVGLDGSEHKGISQLSGGQKQRIAIARCLVLEPSVLLLDEPLGALDLKLREHMKVELKHLQQEFGTTFVYITHDQSEALVMSDKVAVMNHGRFEQVDTPQRLYANPHSSFVAKFVGNTNVVRGRIGDVGANSRAKVELGDNLSVPASNPQDLAVGSNVELFLRPEAIELTGDATASQISGVFKELLFDGANSTVIVQTSVGDLQVRLPQQKPFELAKGSVVYLSWSSEQCFCLAAENN</sequence>
<dbReference type="GO" id="GO:0043190">
    <property type="term" value="C:ATP-binding cassette (ABC) transporter complex"/>
    <property type="evidence" value="ECO:0007669"/>
    <property type="project" value="InterPro"/>
</dbReference>
<dbReference type="InterPro" id="IPR008995">
    <property type="entry name" value="Mo/tungstate-bd_C_term_dom"/>
</dbReference>
<evidence type="ECO:0000259" key="4">
    <source>
        <dbReference type="PROSITE" id="PS50893"/>
    </source>
</evidence>
<gene>
    <name evidence="5" type="ORF">DBZ36_14570</name>
</gene>
<accession>A0A420E8G1</accession>
<dbReference type="GO" id="GO:0022857">
    <property type="term" value="F:transmembrane transporter activity"/>
    <property type="evidence" value="ECO:0007669"/>
    <property type="project" value="InterPro"/>
</dbReference>
<dbReference type="RefSeq" id="WP_120355694.1">
    <property type="nucleotide sequence ID" value="NZ_RAQO01000008.1"/>
</dbReference>
<dbReference type="PROSITE" id="PS50893">
    <property type="entry name" value="ABC_TRANSPORTER_2"/>
    <property type="match status" value="1"/>
</dbReference>
<dbReference type="Pfam" id="PF00005">
    <property type="entry name" value="ABC_tran"/>
    <property type="match status" value="1"/>
</dbReference>
<evidence type="ECO:0000256" key="3">
    <source>
        <dbReference type="ARBA" id="ARBA00022840"/>
    </source>
</evidence>
<dbReference type="Pfam" id="PF08402">
    <property type="entry name" value="TOBE_2"/>
    <property type="match status" value="1"/>
</dbReference>
<dbReference type="InterPro" id="IPR050093">
    <property type="entry name" value="ABC_SmlMolc_Importer"/>
</dbReference>
<reference evidence="5 6" key="1">
    <citation type="submission" date="2018-09" db="EMBL/GenBank/DDBJ databases">
        <authorList>
            <person name="Wang Z."/>
        </authorList>
    </citation>
    <scope>NUCLEOTIDE SEQUENCE [LARGE SCALE GENOMIC DNA]</scope>
    <source>
        <strain evidence="5 6">ALS 81</strain>
    </source>
</reference>
<dbReference type="GO" id="GO:0016887">
    <property type="term" value="F:ATP hydrolysis activity"/>
    <property type="evidence" value="ECO:0007669"/>
    <property type="project" value="InterPro"/>
</dbReference>
<dbReference type="AlphaFoldDB" id="A0A420E8G1"/>
<comment type="caution">
    <text evidence="5">The sequence shown here is derived from an EMBL/GenBank/DDBJ whole genome shotgun (WGS) entry which is preliminary data.</text>
</comment>
<dbReference type="Gene3D" id="2.40.50.100">
    <property type="match status" value="1"/>
</dbReference>
<keyword evidence="2" id="KW-0547">Nucleotide-binding</keyword>
<dbReference type="InterPro" id="IPR003439">
    <property type="entry name" value="ABC_transporter-like_ATP-bd"/>
</dbReference>
<keyword evidence="1" id="KW-0813">Transport</keyword>
<dbReference type="Proteomes" id="UP000286482">
    <property type="component" value="Unassembled WGS sequence"/>
</dbReference>
<dbReference type="Gene3D" id="3.40.50.300">
    <property type="entry name" value="P-loop containing nucleotide triphosphate hydrolases"/>
    <property type="match status" value="1"/>
</dbReference>
<dbReference type="InterPro" id="IPR027417">
    <property type="entry name" value="P-loop_NTPase"/>
</dbReference>
<dbReference type="OrthoDB" id="9802264at2"/>
<dbReference type="GO" id="GO:0005524">
    <property type="term" value="F:ATP binding"/>
    <property type="evidence" value="ECO:0007669"/>
    <property type="project" value="UniProtKB-KW"/>
</dbReference>
<dbReference type="InterPro" id="IPR003593">
    <property type="entry name" value="AAA+_ATPase"/>
</dbReference>
<dbReference type="FunFam" id="3.40.50.300:FF:000425">
    <property type="entry name" value="Probable ABC transporter, ATP-binding subunit"/>
    <property type="match status" value="1"/>
</dbReference>
<evidence type="ECO:0000256" key="2">
    <source>
        <dbReference type="ARBA" id="ARBA00022741"/>
    </source>
</evidence>
<dbReference type="PROSITE" id="PS00211">
    <property type="entry name" value="ABC_TRANSPORTER_1"/>
    <property type="match status" value="1"/>
</dbReference>
<evidence type="ECO:0000313" key="6">
    <source>
        <dbReference type="Proteomes" id="UP000286482"/>
    </source>
</evidence>